<dbReference type="InterPro" id="IPR000115">
    <property type="entry name" value="PRibGlycinamide_synth"/>
</dbReference>
<dbReference type="InterPro" id="IPR020560">
    <property type="entry name" value="PRibGlycinamide_synth_C-dom"/>
</dbReference>
<dbReference type="Gene3D" id="3.30.1490.20">
    <property type="entry name" value="ATP-grasp fold, A domain"/>
    <property type="match status" value="1"/>
</dbReference>
<comment type="pathway">
    <text evidence="1 10">Purine metabolism; IMP biosynthesis via de novo pathway; N(1)-(5-phospho-D-ribosyl)glycinamide from 5-phospho-alpha-D-ribose 1-diphosphate: step 2/2.</text>
</comment>
<evidence type="ECO:0000256" key="6">
    <source>
        <dbReference type="ARBA" id="ARBA00022840"/>
    </source>
</evidence>
<dbReference type="Gene3D" id="3.90.600.10">
    <property type="entry name" value="Phosphoribosylglycinamide synthetase, C-terminal domain"/>
    <property type="match status" value="1"/>
</dbReference>
<dbReference type="InterPro" id="IPR016185">
    <property type="entry name" value="PreATP-grasp_dom_sf"/>
</dbReference>
<dbReference type="PANTHER" id="PTHR43472">
    <property type="entry name" value="PHOSPHORIBOSYLAMINE--GLYCINE LIGASE"/>
    <property type="match status" value="1"/>
</dbReference>
<dbReference type="PROSITE" id="PS50975">
    <property type="entry name" value="ATP_GRASP"/>
    <property type="match status" value="1"/>
</dbReference>
<dbReference type="Gene3D" id="3.40.50.20">
    <property type="match status" value="1"/>
</dbReference>
<keyword evidence="5 10" id="KW-0658">Purine biosynthesis</keyword>
<dbReference type="HAMAP" id="MF_00138">
    <property type="entry name" value="GARS"/>
    <property type="match status" value="1"/>
</dbReference>
<name>A0ABM9HAB4_9BACT</name>
<dbReference type="Pfam" id="PF02844">
    <property type="entry name" value="GARS_N"/>
    <property type="match status" value="1"/>
</dbReference>
<gene>
    <name evidence="10 13" type="primary">purD</name>
    <name evidence="13" type="ORF">NSPWAT_0223</name>
</gene>
<dbReference type="InterPro" id="IPR011054">
    <property type="entry name" value="Rudment_hybrid_motif"/>
</dbReference>
<evidence type="ECO:0000256" key="10">
    <source>
        <dbReference type="HAMAP-Rule" id="MF_00138"/>
    </source>
</evidence>
<evidence type="ECO:0000256" key="9">
    <source>
        <dbReference type="ARBA" id="ARBA00042864"/>
    </source>
</evidence>
<evidence type="ECO:0000256" key="2">
    <source>
        <dbReference type="ARBA" id="ARBA00013255"/>
    </source>
</evidence>
<dbReference type="InterPro" id="IPR020562">
    <property type="entry name" value="PRibGlycinamide_synth_N"/>
</dbReference>
<dbReference type="Gene3D" id="3.30.470.20">
    <property type="entry name" value="ATP-grasp fold, B domain"/>
    <property type="match status" value="1"/>
</dbReference>
<organism evidence="13 14">
    <name type="scientific">Nitrospina watsonii</name>
    <dbReference type="NCBI Taxonomy" id="1323948"/>
    <lineage>
        <taxon>Bacteria</taxon>
        <taxon>Pseudomonadati</taxon>
        <taxon>Nitrospinota/Tectimicrobiota group</taxon>
        <taxon>Nitrospinota</taxon>
        <taxon>Nitrospinia</taxon>
        <taxon>Nitrospinales</taxon>
        <taxon>Nitrospinaceae</taxon>
        <taxon>Nitrospina</taxon>
    </lineage>
</organism>
<dbReference type="EMBL" id="OX336137">
    <property type="protein sequence ID" value="CAI2717082.1"/>
    <property type="molecule type" value="Genomic_DNA"/>
</dbReference>
<keyword evidence="4 11" id="KW-0547">Nucleotide-binding</keyword>
<evidence type="ECO:0000256" key="11">
    <source>
        <dbReference type="PROSITE-ProRule" id="PRU00409"/>
    </source>
</evidence>
<dbReference type="PANTHER" id="PTHR43472:SF1">
    <property type="entry name" value="PHOSPHORIBOSYLAMINE--GLYCINE LIGASE, CHLOROPLASTIC"/>
    <property type="match status" value="1"/>
</dbReference>
<dbReference type="SMART" id="SM01209">
    <property type="entry name" value="GARS_A"/>
    <property type="match status" value="1"/>
</dbReference>
<dbReference type="SMART" id="SM01210">
    <property type="entry name" value="GARS_C"/>
    <property type="match status" value="1"/>
</dbReference>
<evidence type="ECO:0000313" key="13">
    <source>
        <dbReference type="EMBL" id="CAI2717082.1"/>
    </source>
</evidence>
<dbReference type="InterPro" id="IPR037123">
    <property type="entry name" value="PRibGlycinamide_synth_C_sf"/>
</dbReference>
<evidence type="ECO:0000256" key="7">
    <source>
        <dbReference type="ARBA" id="ARBA00038345"/>
    </source>
</evidence>
<dbReference type="SUPFAM" id="SSF52440">
    <property type="entry name" value="PreATP-grasp domain"/>
    <property type="match status" value="1"/>
</dbReference>
<dbReference type="Pfam" id="PF01071">
    <property type="entry name" value="GARS_A"/>
    <property type="match status" value="1"/>
</dbReference>
<dbReference type="Proteomes" id="UP001157733">
    <property type="component" value="Chromosome"/>
</dbReference>
<dbReference type="GO" id="GO:0004637">
    <property type="term" value="F:phosphoribosylamine-glycine ligase activity"/>
    <property type="evidence" value="ECO:0007669"/>
    <property type="project" value="UniProtKB-EC"/>
</dbReference>
<comment type="similarity">
    <text evidence="7 10">Belongs to the GARS family.</text>
</comment>
<dbReference type="InterPro" id="IPR013815">
    <property type="entry name" value="ATP_grasp_subdomain_1"/>
</dbReference>
<dbReference type="Pfam" id="PF02843">
    <property type="entry name" value="GARS_C"/>
    <property type="match status" value="1"/>
</dbReference>
<evidence type="ECO:0000256" key="8">
    <source>
        <dbReference type="ARBA" id="ARBA00042242"/>
    </source>
</evidence>
<dbReference type="NCBIfam" id="TIGR00877">
    <property type="entry name" value="purD"/>
    <property type="match status" value="1"/>
</dbReference>
<dbReference type="SUPFAM" id="SSF56059">
    <property type="entry name" value="Glutathione synthetase ATP-binding domain-like"/>
    <property type="match status" value="1"/>
</dbReference>
<evidence type="ECO:0000256" key="5">
    <source>
        <dbReference type="ARBA" id="ARBA00022755"/>
    </source>
</evidence>
<proteinExistence type="inferred from homology"/>
<keyword evidence="3 10" id="KW-0436">Ligase</keyword>
<keyword evidence="6 11" id="KW-0067">ATP-binding</keyword>
<evidence type="ECO:0000256" key="1">
    <source>
        <dbReference type="ARBA" id="ARBA00005174"/>
    </source>
</evidence>
<dbReference type="SUPFAM" id="SSF51246">
    <property type="entry name" value="Rudiment single hybrid motif"/>
    <property type="match status" value="1"/>
</dbReference>
<keyword evidence="14" id="KW-1185">Reference proteome</keyword>
<reference evidence="13 14" key="1">
    <citation type="submission" date="2022-09" db="EMBL/GenBank/DDBJ databases">
        <authorList>
            <person name="Kop L."/>
        </authorList>
    </citation>
    <scope>NUCLEOTIDE SEQUENCE [LARGE SCALE GENOMIC DNA]</scope>
    <source>
        <strain evidence="13 14">347</strain>
    </source>
</reference>
<accession>A0ABM9HAB4</accession>
<dbReference type="InterPro" id="IPR020561">
    <property type="entry name" value="PRibGlycinamid_synth_ATP-grasp"/>
</dbReference>
<sequence>MKILVIGGGGREHALVWKIKQSPLVTEVFCAPGNAGTEGLARNISVSATDLDSLLAIALENRVDLTVVGPEQPLVMGIVDLFESQGLKIVGPTAQGALLEGSKAFAKDLMKTHNIPTADFDVFEDKDAAKAYCHGKGALVVKADGLAAGKGVFVCKNEAEAVDAVEQIMGAKTFGESGNQVVIEQCLEGQEISILAFTDGHTVVALEAAQDHKAALDGDAGPNTGGMGAYSPTPVFTPALKEQVVERILLPTLRGLQEQDILYKGILYAGLMLTADGPKVLEFNCRMGDPETQPLMMRMQSDIVPALKACADGTLEKIHLEWKPDAAVCVVMAAGGYPGSYEKGQAISGLAQVASIPEAVVFHAGTKVEGDHIVTHGGRVLGVTATGKDITQAIDTAYRAVDKIRWEGAHFRRDIGQKAVKTQ</sequence>
<evidence type="ECO:0000259" key="12">
    <source>
        <dbReference type="PROSITE" id="PS50975"/>
    </source>
</evidence>
<evidence type="ECO:0000313" key="14">
    <source>
        <dbReference type="Proteomes" id="UP001157733"/>
    </source>
</evidence>
<evidence type="ECO:0000256" key="3">
    <source>
        <dbReference type="ARBA" id="ARBA00022598"/>
    </source>
</evidence>
<protein>
    <recommendedName>
        <fullName evidence="2 10">Phosphoribosylamine--glycine ligase</fullName>
        <ecNumber evidence="2 10">6.3.4.13</ecNumber>
    </recommendedName>
    <alternativeName>
        <fullName evidence="10">GARS</fullName>
    </alternativeName>
    <alternativeName>
        <fullName evidence="8 10">Glycinamide ribonucleotide synthetase</fullName>
    </alternativeName>
    <alternativeName>
        <fullName evidence="9 10">Phosphoribosylglycinamide synthetase</fullName>
    </alternativeName>
</protein>
<evidence type="ECO:0000256" key="4">
    <source>
        <dbReference type="ARBA" id="ARBA00022741"/>
    </source>
</evidence>
<dbReference type="EC" id="6.3.4.13" evidence="2 10"/>
<feature type="domain" description="ATP-grasp" evidence="12">
    <location>
        <begin position="107"/>
        <end position="312"/>
    </location>
</feature>
<comment type="catalytic activity">
    <reaction evidence="10">
        <text>5-phospho-beta-D-ribosylamine + glycine + ATP = N(1)-(5-phospho-beta-D-ribosyl)glycinamide + ADP + phosphate + H(+)</text>
        <dbReference type="Rhea" id="RHEA:17453"/>
        <dbReference type="ChEBI" id="CHEBI:15378"/>
        <dbReference type="ChEBI" id="CHEBI:30616"/>
        <dbReference type="ChEBI" id="CHEBI:43474"/>
        <dbReference type="ChEBI" id="CHEBI:57305"/>
        <dbReference type="ChEBI" id="CHEBI:58681"/>
        <dbReference type="ChEBI" id="CHEBI:143788"/>
        <dbReference type="ChEBI" id="CHEBI:456216"/>
        <dbReference type="EC" id="6.3.4.13"/>
    </reaction>
</comment>
<dbReference type="RefSeq" id="WP_282010049.1">
    <property type="nucleotide sequence ID" value="NZ_OX336137.1"/>
</dbReference>
<dbReference type="InterPro" id="IPR011761">
    <property type="entry name" value="ATP-grasp"/>
</dbReference>